<protein>
    <submittedName>
        <fullName evidence="1">Uncharacterized protein</fullName>
    </submittedName>
</protein>
<dbReference type="EMBL" id="JJMP01000003">
    <property type="protein sequence ID" value="RYC52344.1"/>
    <property type="molecule type" value="Genomic_DNA"/>
</dbReference>
<dbReference type="Proteomes" id="UP000290261">
    <property type="component" value="Unassembled WGS sequence"/>
</dbReference>
<sequence>MKSNFLSDLSKEKQLAPLLDFYYEKHLKQYTFKRVSNLKQQRQGIDLILEHKVSKNLFYVDEKAQLDYVNESLPTFAFELSYLKNGDQKRGWLFDASKKTHFYALVTSIFSDEEKMFTSCNITFVNRKKLIGHLVDLNLTEEHFTKVIRNNAQTNGKLILESLHPKKEGFLFFSTSNKVEKPINLVLRLEFLVEIGVAKRLV</sequence>
<evidence type="ECO:0000313" key="1">
    <source>
        <dbReference type="EMBL" id="RYC52344.1"/>
    </source>
</evidence>
<organism evidence="1 2">
    <name type="scientific">Flagellimonas olearia</name>
    <dbReference type="NCBI Taxonomy" id="552546"/>
    <lineage>
        <taxon>Bacteria</taxon>
        <taxon>Pseudomonadati</taxon>
        <taxon>Bacteroidota</taxon>
        <taxon>Flavobacteriia</taxon>
        <taxon>Flavobacteriales</taxon>
        <taxon>Flavobacteriaceae</taxon>
        <taxon>Flagellimonas</taxon>
    </lineage>
</organism>
<name>A0A444VNE8_9FLAO</name>
<reference evidence="1 2" key="1">
    <citation type="submission" date="2014-04" db="EMBL/GenBank/DDBJ databases">
        <title>Whole genome of Muricauda olearia.</title>
        <authorList>
            <person name="Zhang X.-H."/>
            <person name="Tang K."/>
        </authorList>
    </citation>
    <scope>NUCLEOTIDE SEQUENCE [LARGE SCALE GENOMIC DNA]</scope>
    <source>
        <strain evidence="1 2">Th120</strain>
    </source>
</reference>
<proteinExistence type="predicted"/>
<comment type="caution">
    <text evidence="1">The sequence shown here is derived from an EMBL/GenBank/DDBJ whole genome shotgun (WGS) entry which is preliminary data.</text>
</comment>
<keyword evidence="2" id="KW-1185">Reference proteome</keyword>
<accession>A0A444VNE8</accession>
<dbReference type="RefSeq" id="WP_129653870.1">
    <property type="nucleotide sequence ID" value="NZ_ML142908.1"/>
</dbReference>
<gene>
    <name evidence="1" type="ORF">DN53_10715</name>
</gene>
<dbReference type="AlphaFoldDB" id="A0A444VNE8"/>
<evidence type="ECO:0000313" key="2">
    <source>
        <dbReference type="Proteomes" id="UP000290261"/>
    </source>
</evidence>